<evidence type="ECO:0000313" key="1">
    <source>
        <dbReference type="EMBL" id="PTU30344.1"/>
    </source>
</evidence>
<keyword evidence="2" id="KW-1185">Reference proteome</keyword>
<sequence>MLLAFAASTATAGSSSYPVFPVTGSIKVAGSELVNPQNQNGGSKIFKDTGDAKTLIALALGRDPDVKHADAKNYVLGLVDSGNCSAELVAWDKREGGSVAAEIALLSVTNCEGDTIASEPASGKNGTYKELFTLHVQFIGAGSNSCGTLDTSKISGQGFALGEYVEKITNNGEDYTSVSLNATGIVGNLETDDEEPLVITDGSFKANLAPTKKLGTTSNTSLVLLCD</sequence>
<evidence type="ECO:0000313" key="2">
    <source>
        <dbReference type="Proteomes" id="UP000244248"/>
    </source>
</evidence>
<dbReference type="Proteomes" id="UP000244248">
    <property type="component" value="Unassembled WGS sequence"/>
</dbReference>
<dbReference type="AlphaFoldDB" id="A0A2T5MCN5"/>
<reference evidence="1 2" key="1">
    <citation type="submission" date="2018-04" db="EMBL/GenBank/DDBJ databases">
        <title>Novel species isolated from glacier.</title>
        <authorList>
            <person name="Liu Q."/>
            <person name="Xin Y.-H."/>
        </authorList>
    </citation>
    <scope>NUCLEOTIDE SEQUENCE [LARGE SCALE GENOMIC DNA]</scope>
    <source>
        <strain evidence="1 2">GT1R17</strain>
    </source>
</reference>
<name>A0A2T5MCN5_9GAMM</name>
<organism evidence="1 2">
    <name type="scientific">Stenotrophobium rhamnosiphilum</name>
    <dbReference type="NCBI Taxonomy" id="2029166"/>
    <lineage>
        <taxon>Bacteria</taxon>
        <taxon>Pseudomonadati</taxon>
        <taxon>Pseudomonadota</taxon>
        <taxon>Gammaproteobacteria</taxon>
        <taxon>Nevskiales</taxon>
        <taxon>Nevskiaceae</taxon>
        <taxon>Stenotrophobium</taxon>
    </lineage>
</organism>
<comment type="caution">
    <text evidence="1">The sequence shown here is derived from an EMBL/GenBank/DDBJ whole genome shotgun (WGS) entry which is preliminary data.</text>
</comment>
<accession>A0A2T5MCN5</accession>
<dbReference type="EMBL" id="QANS01000006">
    <property type="protein sequence ID" value="PTU30344.1"/>
    <property type="molecule type" value="Genomic_DNA"/>
</dbReference>
<proteinExistence type="predicted"/>
<protein>
    <submittedName>
        <fullName evidence="1">Uncharacterized protein</fullName>
    </submittedName>
</protein>
<gene>
    <name evidence="1" type="ORF">CJD38_15475</name>
</gene>